<dbReference type="PANTHER" id="PTHR10155:SF10">
    <property type="entry name" value="PI3K21B, ISOFORM B"/>
    <property type="match status" value="1"/>
</dbReference>
<dbReference type="PANTHER" id="PTHR10155">
    <property type="entry name" value="PHOSPHATIDYLINOSITOL 3-KINASE REGULATORY SUBUNIT"/>
    <property type="match status" value="1"/>
</dbReference>
<dbReference type="Pfam" id="PF00017">
    <property type="entry name" value="SH2"/>
    <property type="match status" value="2"/>
</dbReference>
<dbReference type="CDD" id="cd00159">
    <property type="entry name" value="RhoGAP"/>
    <property type="match status" value="1"/>
</dbReference>
<feature type="domain" description="Rho-GAP" evidence="4">
    <location>
        <begin position="150"/>
        <end position="345"/>
    </location>
</feature>
<dbReference type="PRINTS" id="PR00678">
    <property type="entry name" value="PI3KINASEP85"/>
</dbReference>
<reference evidence="5 6" key="1">
    <citation type="journal article" date="2022" name="Nat. Ecol. Evol.">
        <title>A masculinizing supergene underlies an exaggerated male reproductive morph in a spider.</title>
        <authorList>
            <person name="Hendrickx F."/>
            <person name="De Corte Z."/>
            <person name="Sonet G."/>
            <person name="Van Belleghem S.M."/>
            <person name="Kostlbacher S."/>
            <person name="Vangestel C."/>
        </authorList>
    </citation>
    <scope>NUCLEOTIDE SEQUENCE [LARGE SCALE GENOMIC DNA]</scope>
    <source>
        <strain evidence="5">W744_W776</strain>
    </source>
</reference>
<dbReference type="FunFam" id="3.30.505.10:FF:000100">
    <property type="entry name" value="phosphatidylinositol 3-kinase regulatory subunit gamma"/>
    <property type="match status" value="1"/>
</dbReference>
<evidence type="ECO:0000259" key="4">
    <source>
        <dbReference type="PROSITE" id="PS50238"/>
    </source>
</evidence>
<dbReference type="PROSITE" id="PS50238">
    <property type="entry name" value="RHOGAP"/>
    <property type="match status" value="1"/>
</dbReference>
<name>A0AAV6UDG6_9ARAC</name>
<dbReference type="PROSITE" id="PS50001">
    <property type="entry name" value="SH2"/>
    <property type="match status" value="2"/>
</dbReference>
<dbReference type="Proteomes" id="UP000827092">
    <property type="component" value="Unassembled WGS sequence"/>
</dbReference>
<dbReference type="Gene3D" id="1.10.287.1490">
    <property type="match status" value="1"/>
</dbReference>
<dbReference type="GO" id="GO:0046854">
    <property type="term" value="P:phosphatidylinositol phosphate biosynthetic process"/>
    <property type="evidence" value="ECO:0007669"/>
    <property type="project" value="TreeGrafter"/>
</dbReference>
<feature type="domain" description="SH2" evidence="3">
    <location>
        <begin position="396"/>
        <end position="491"/>
    </location>
</feature>
<keyword evidence="6" id="KW-1185">Reference proteome</keyword>
<dbReference type="Pfam" id="PF00620">
    <property type="entry name" value="RhoGAP"/>
    <property type="match status" value="1"/>
</dbReference>
<dbReference type="GO" id="GO:0005942">
    <property type="term" value="C:phosphatidylinositol 3-kinase complex"/>
    <property type="evidence" value="ECO:0007669"/>
    <property type="project" value="TreeGrafter"/>
</dbReference>
<protein>
    <recommendedName>
        <fullName evidence="7">Phosphatidylinositol 3-kinase regulatory subunit alpha</fullName>
    </recommendedName>
</protein>
<dbReference type="Pfam" id="PF16454">
    <property type="entry name" value="PI3K_P85_iSH2"/>
    <property type="match status" value="1"/>
</dbReference>
<accession>A0AAV6UDG6</accession>
<dbReference type="Gene3D" id="1.10.555.10">
    <property type="entry name" value="Rho GTPase activation protein"/>
    <property type="match status" value="1"/>
</dbReference>
<organism evidence="5 6">
    <name type="scientific">Oedothorax gibbosus</name>
    <dbReference type="NCBI Taxonomy" id="931172"/>
    <lineage>
        <taxon>Eukaryota</taxon>
        <taxon>Metazoa</taxon>
        <taxon>Ecdysozoa</taxon>
        <taxon>Arthropoda</taxon>
        <taxon>Chelicerata</taxon>
        <taxon>Arachnida</taxon>
        <taxon>Araneae</taxon>
        <taxon>Araneomorphae</taxon>
        <taxon>Entelegynae</taxon>
        <taxon>Araneoidea</taxon>
        <taxon>Linyphiidae</taxon>
        <taxon>Erigoninae</taxon>
        <taxon>Oedothorax</taxon>
    </lineage>
</organism>
<dbReference type="InterPro" id="IPR035022">
    <property type="entry name" value="PI3kinase_P85_nSH2"/>
</dbReference>
<dbReference type="AlphaFoldDB" id="A0AAV6UDG6"/>
<dbReference type="SUPFAM" id="SSF48350">
    <property type="entry name" value="GTPase activation domain, GAP"/>
    <property type="match status" value="1"/>
</dbReference>
<sequence length="777" mass="87715">MQCPKKKLPCCCACHSSPQGHSWTYPAAHALRTQIASRMSYESALNQDVKMGIKEEFYQKAISAGVDHLGCANPLQGGGLLRDNSSPSSEKHFESSISSFLHCEKCHLYFHNLMQKSYMCQVCGHSSHSPSNYLTPINKQEGSSAAVFGRELCSEFNVAEQHAPTLVLKCIQEIEQLAKQNSDIDLYSAYKTHVQGPNFCKMKQRFSEDPKNADLKGHQLPFVTSALIKYLKELPNPVIPMQSYEKFIDAAKIPMDKQCALYLGELVQQLPVHHKVTLQTLMAHFCRVCSLQHSRGHRNFPDVVVRVLSHTLLRPSWDDIEQLVLNSEAHVRVVKLLLLRGEWGEKPPEFAPHSVQPPHMAAIVEAKHSSMPLPEFKKLNVVEEACKSDALQDAEWFWGDISRDEVADRLSNACDGTFLVRNSSNKGSGEYTLTLRKGGSNKLIKIFHKNGKYGFSEPLLFASVVDLIRHYQHESLAHYNASLDIKLTYPYSRFLQCDSAEGQDSGCSTLKSLNHEYLNAAQLYDKFYKDFEKRQNEISVKENLLEAVNDCLEMLDNQIAVGQTGEIALCVKSIESLKRRILVMQKHQRDLDSNLKHQSSYSRSLEREISALKPKLLFLYRQREQAQMQLLSQGVNKETINQLLQESSSTKNPASRSSVAKELPHNDESTWLLEECSRNDAERLLTGKASGTFLIRNSRKGDYALSIMCNGNVGHCLIHKNEKGYGFAEPYNAHPTLKSLVLHYSQNSLEEHNSALKTTLAFPVFGPERDQYLNIVS</sequence>
<keyword evidence="1 2" id="KW-0727">SH2 domain</keyword>
<dbReference type="SUPFAM" id="SSF55550">
    <property type="entry name" value="SH2 domain"/>
    <property type="match status" value="2"/>
</dbReference>
<feature type="domain" description="SH2" evidence="3">
    <location>
        <begin position="671"/>
        <end position="764"/>
    </location>
</feature>
<evidence type="ECO:0008006" key="7">
    <source>
        <dbReference type="Google" id="ProtNLM"/>
    </source>
</evidence>
<gene>
    <name evidence="5" type="ORF">JTE90_014823</name>
</gene>
<dbReference type="InterPro" id="IPR008936">
    <property type="entry name" value="Rho_GTPase_activation_prot"/>
</dbReference>
<dbReference type="Gene3D" id="3.30.505.10">
    <property type="entry name" value="SH2 domain"/>
    <property type="match status" value="2"/>
</dbReference>
<dbReference type="InterPro" id="IPR032498">
    <property type="entry name" value="PI3K_P85_iSH2"/>
</dbReference>
<dbReference type="PRINTS" id="PR00401">
    <property type="entry name" value="SH2DOMAIN"/>
</dbReference>
<evidence type="ECO:0000256" key="2">
    <source>
        <dbReference type="PROSITE-ProRule" id="PRU00191"/>
    </source>
</evidence>
<dbReference type="InterPro" id="IPR000980">
    <property type="entry name" value="SH2"/>
</dbReference>
<evidence type="ECO:0000313" key="5">
    <source>
        <dbReference type="EMBL" id="KAG8181691.1"/>
    </source>
</evidence>
<dbReference type="FunFam" id="3.30.505.10:FF:000014">
    <property type="entry name" value="Phosphatidylinositol 3-kinase regulatory subunit alpha"/>
    <property type="match status" value="1"/>
</dbReference>
<evidence type="ECO:0000259" key="3">
    <source>
        <dbReference type="PROSITE" id="PS50001"/>
    </source>
</evidence>
<dbReference type="SMART" id="SM00324">
    <property type="entry name" value="RhoGAP"/>
    <property type="match status" value="1"/>
</dbReference>
<dbReference type="CDD" id="cd09942">
    <property type="entry name" value="SH2_nSH2_p85_like"/>
    <property type="match status" value="1"/>
</dbReference>
<dbReference type="GO" id="GO:0008286">
    <property type="term" value="P:insulin receptor signaling pathway"/>
    <property type="evidence" value="ECO:0007669"/>
    <property type="project" value="TreeGrafter"/>
</dbReference>
<proteinExistence type="predicted"/>
<evidence type="ECO:0000313" key="6">
    <source>
        <dbReference type="Proteomes" id="UP000827092"/>
    </source>
</evidence>
<dbReference type="InterPro" id="IPR000198">
    <property type="entry name" value="RhoGAP_dom"/>
</dbReference>
<dbReference type="InterPro" id="IPR036860">
    <property type="entry name" value="SH2_dom_sf"/>
</dbReference>
<evidence type="ECO:0000256" key="1">
    <source>
        <dbReference type="ARBA" id="ARBA00022999"/>
    </source>
</evidence>
<comment type="caution">
    <text evidence="5">The sequence shown here is derived from an EMBL/GenBank/DDBJ whole genome shotgun (WGS) entry which is preliminary data.</text>
</comment>
<dbReference type="SMART" id="SM00252">
    <property type="entry name" value="SH2"/>
    <property type="match status" value="2"/>
</dbReference>
<dbReference type="GO" id="GO:0046935">
    <property type="term" value="F:1-phosphatidylinositol-3-kinase regulator activity"/>
    <property type="evidence" value="ECO:0007669"/>
    <property type="project" value="TreeGrafter"/>
</dbReference>
<dbReference type="EMBL" id="JAFNEN010000500">
    <property type="protein sequence ID" value="KAG8181691.1"/>
    <property type="molecule type" value="Genomic_DNA"/>
</dbReference>